<dbReference type="AlphaFoldDB" id="A0A271J1V1"/>
<dbReference type="Proteomes" id="UP000216339">
    <property type="component" value="Unassembled WGS sequence"/>
</dbReference>
<reference evidence="1 2" key="1">
    <citation type="submission" date="2016-11" db="EMBL/GenBank/DDBJ databases">
        <title>Study of marine rhodopsin-containing bacteria.</title>
        <authorList>
            <person name="Yoshizawa S."/>
            <person name="Kumagai Y."/>
            <person name="Kogure K."/>
        </authorList>
    </citation>
    <scope>NUCLEOTIDE SEQUENCE [LARGE SCALE GENOMIC DNA]</scope>
    <source>
        <strain evidence="1 2">SAORIC-28</strain>
    </source>
</reference>
<dbReference type="EMBL" id="MQWD01000001">
    <property type="protein sequence ID" value="PAP77024.1"/>
    <property type="molecule type" value="Genomic_DNA"/>
</dbReference>
<comment type="caution">
    <text evidence="1">The sequence shown here is derived from an EMBL/GenBank/DDBJ whole genome shotgun (WGS) entry which is preliminary data.</text>
</comment>
<dbReference type="RefSeq" id="WP_095510689.1">
    <property type="nucleotide sequence ID" value="NZ_MQWD01000001.1"/>
</dbReference>
<name>A0A271J1V1_9BACT</name>
<keyword evidence="2" id="KW-1185">Reference proteome</keyword>
<gene>
    <name evidence="1" type="ORF">BSZ37_11560</name>
</gene>
<accession>A0A271J1V1</accession>
<protein>
    <submittedName>
        <fullName evidence="1">Uncharacterized protein</fullName>
    </submittedName>
</protein>
<sequence>MFDDDFDDSIGDLDPEVVAAFDGAAAEAFAKRKARLTRTLVEGETGVQYESLALFAEPLFSLYELDAADAFRLRDEPDSVADDTVALLETARVLWAFFSLPPSERAHKRQALASQLVGEDPSEDDWVGLDGLLETVEIHWQAMLPEEIEMAQSTGHAVVGFDDLLHHPAFRVGPEEGDATHAGFGSDGLSETEARARFAQPLLESPEIMTDPDAFEDALARADDYWDLARNGGDPAAFAAEHAQDADETKRLADEARTMIERFRELFPEHAG</sequence>
<evidence type="ECO:0000313" key="2">
    <source>
        <dbReference type="Proteomes" id="UP000216339"/>
    </source>
</evidence>
<organism evidence="1 2">
    <name type="scientific">Rubrivirga marina</name>
    <dbReference type="NCBI Taxonomy" id="1196024"/>
    <lineage>
        <taxon>Bacteria</taxon>
        <taxon>Pseudomonadati</taxon>
        <taxon>Rhodothermota</taxon>
        <taxon>Rhodothermia</taxon>
        <taxon>Rhodothermales</taxon>
        <taxon>Rubricoccaceae</taxon>
        <taxon>Rubrivirga</taxon>
    </lineage>
</organism>
<evidence type="ECO:0000313" key="1">
    <source>
        <dbReference type="EMBL" id="PAP77024.1"/>
    </source>
</evidence>
<proteinExistence type="predicted"/>